<dbReference type="GO" id="GO:0003677">
    <property type="term" value="F:DNA binding"/>
    <property type="evidence" value="ECO:0007669"/>
    <property type="project" value="InterPro"/>
</dbReference>
<dbReference type="InterPro" id="IPR039425">
    <property type="entry name" value="RNA_pol_sigma-70-like"/>
</dbReference>
<dbReference type="GO" id="GO:0006352">
    <property type="term" value="P:DNA-templated transcription initiation"/>
    <property type="evidence" value="ECO:0007669"/>
    <property type="project" value="InterPro"/>
</dbReference>
<evidence type="ECO:0000256" key="1">
    <source>
        <dbReference type="ARBA" id="ARBA00010641"/>
    </source>
</evidence>
<dbReference type="PANTHER" id="PTHR43133">
    <property type="entry name" value="RNA POLYMERASE ECF-TYPE SIGMA FACTO"/>
    <property type="match status" value="1"/>
</dbReference>
<dbReference type="AlphaFoldDB" id="A0A2P8GPJ2"/>
<dbReference type="Pfam" id="PF08281">
    <property type="entry name" value="Sigma70_r4_2"/>
    <property type="match status" value="1"/>
</dbReference>
<dbReference type="InterPro" id="IPR036388">
    <property type="entry name" value="WH-like_DNA-bd_sf"/>
</dbReference>
<reference evidence="6 7" key="1">
    <citation type="submission" date="2018-03" db="EMBL/GenBank/DDBJ databases">
        <title>Genomic Encyclopedia of Archaeal and Bacterial Type Strains, Phase II (KMG-II): from individual species to whole genera.</title>
        <authorList>
            <person name="Goeker M."/>
        </authorList>
    </citation>
    <scope>NUCLEOTIDE SEQUENCE [LARGE SCALE GENOMIC DNA]</scope>
    <source>
        <strain evidence="6 7">DSM 18107</strain>
    </source>
</reference>
<dbReference type="Proteomes" id="UP000240978">
    <property type="component" value="Unassembled WGS sequence"/>
</dbReference>
<evidence type="ECO:0000256" key="3">
    <source>
        <dbReference type="ARBA" id="ARBA00023082"/>
    </source>
</evidence>
<keyword evidence="2" id="KW-0805">Transcription regulation</keyword>
<evidence type="ECO:0000256" key="2">
    <source>
        <dbReference type="ARBA" id="ARBA00023015"/>
    </source>
</evidence>
<proteinExistence type="inferred from homology"/>
<dbReference type="InterPro" id="IPR013249">
    <property type="entry name" value="RNA_pol_sigma70_r4_t2"/>
</dbReference>
<organism evidence="6 7">
    <name type="scientific">Chitinophaga ginsengisoli</name>
    <dbReference type="NCBI Taxonomy" id="363837"/>
    <lineage>
        <taxon>Bacteria</taxon>
        <taxon>Pseudomonadati</taxon>
        <taxon>Bacteroidota</taxon>
        <taxon>Chitinophagia</taxon>
        <taxon>Chitinophagales</taxon>
        <taxon>Chitinophagaceae</taxon>
        <taxon>Chitinophaga</taxon>
    </lineage>
</organism>
<dbReference type="InterPro" id="IPR013324">
    <property type="entry name" value="RNA_pol_sigma_r3/r4-like"/>
</dbReference>
<evidence type="ECO:0000313" key="6">
    <source>
        <dbReference type="EMBL" id="PSL35883.1"/>
    </source>
</evidence>
<feature type="domain" description="RNA polymerase sigma factor 70 region 4 type 2" evidence="5">
    <location>
        <begin position="129"/>
        <end position="178"/>
    </location>
</feature>
<dbReference type="OrthoDB" id="9150024at2"/>
<keyword evidence="3" id="KW-0731">Sigma factor</keyword>
<protein>
    <submittedName>
        <fullName evidence="6">RNA polymerase sigma factor (Sigma-70 family)</fullName>
    </submittedName>
</protein>
<dbReference type="SUPFAM" id="SSF88946">
    <property type="entry name" value="Sigma2 domain of RNA polymerase sigma factors"/>
    <property type="match status" value="1"/>
</dbReference>
<dbReference type="Gene3D" id="1.10.1740.10">
    <property type="match status" value="1"/>
</dbReference>
<gene>
    <name evidence="6" type="ORF">CLV42_101645</name>
</gene>
<evidence type="ECO:0000259" key="5">
    <source>
        <dbReference type="Pfam" id="PF08281"/>
    </source>
</evidence>
<dbReference type="InterPro" id="IPR014284">
    <property type="entry name" value="RNA_pol_sigma-70_dom"/>
</dbReference>
<dbReference type="CDD" id="cd06171">
    <property type="entry name" value="Sigma70_r4"/>
    <property type="match status" value="1"/>
</dbReference>
<keyword evidence="4" id="KW-0804">Transcription</keyword>
<dbReference type="GO" id="GO:0016987">
    <property type="term" value="F:sigma factor activity"/>
    <property type="evidence" value="ECO:0007669"/>
    <property type="project" value="UniProtKB-KW"/>
</dbReference>
<sequence>MEEIWYTDLSDQELWSRLINGDEGALAFIYNTWFPSLYKYGMKLHADSSRVKDCIHDLFATLWHSRANLSVTDNIRFYLFASLKRNIAKHIRKEGIFSLFGSLGIDNHSHMPSHEQKLIDEQSLDEQKRKLRRVIDQLPKRQKEILYLRYYEGLSTQETAEIMSLSVNSTYVLLSKALNYLKNHSGELMVLIIFWGDQHTSF</sequence>
<accession>A0A2P8GPJ2</accession>
<comment type="caution">
    <text evidence="6">The sequence shown here is derived from an EMBL/GenBank/DDBJ whole genome shotgun (WGS) entry which is preliminary data.</text>
</comment>
<dbReference type="RefSeq" id="WP_106600426.1">
    <property type="nucleotide sequence ID" value="NZ_PYGK01000001.1"/>
</dbReference>
<dbReference type="PANTHER" id="PTHR43133:SF46">
    <property type="entry name" value="RNA POLYMERASE SIGMA-70 FACTOR ECF SUBFAMILY"/>
    <property type="match status" value="1"/>
</dbReference>
<dbReference type="EMBL" id="PYGK01000001">
    <property type="protein sequence ID" value="PSL35883.1"/>
    <property type="molecule type" value="Genomic_DNA"/>
</dbReference>
<dbReference type="Gene3D" id="1.10.10.10">
    <property type="entry name" value="Winged helix-like DNA-binding domain superfamily/Winged helix DNA-binding domain"/>
    <property type="match status" value="1"/>
</dbReference>
<evidence type="ECO:0000313" key="7">
    <source>
        <dbReference type="Proteomes" id="UP000240978"/>
    </source>
</evidence>
<name>A0A2P8GPJ2_9BACT</name>
<comment type="similarity">
    <text evidence="1">Belongs to the sigma-70 factor family. ECF subfamily.</text>
</comment>
<evidence type="ECO:0000256" key="4">
    <source>
        <dbReference type="ARBA" id="ARBA00023163"/>
    </source>
</evidence>
<dbReference type="SUPFAM" id="SSF88659">
    <property type="entry name" value="Sigma3 and sigma4 domains of RNA polymerase sigma factors"/>
    <property type="match status" value="1"/>
</dbReference>
<dbReference type="InterPro" id="IPR013325">
    <property type="entry name" value="RNA_pol_sigma_r2"/>
</dbReference>
<keyword evidence="7" id="KW-1185">Reference proteome</keyword>
<dbReference type="NCBIfam" id="TIGR02937">
    <property type="entry name" value="sigma70-ECF"/>
    <property type="match status" value="1"/>
</dbReference>